<dbReference type="AlphaFoldDB" id="A0A0C2HCD1"/>
<protein>
    <submittedName>
        <fullName evidence="1">Uncharacterized protein</fullName>
    </submittedName>
</protein>
<dbReference type="Proteomes" id="UP000054047">
    <property type="component" value="Unassembled WGS sequence"/>
</dbReference>
<evidence type="ECO:0000313" key="2">
    <source>
        <dbReference type="Proteomes" id="UP000054047"/>
    </source>
</evidence>
<keyword evidence="2" id="KW-1185">Reference proteome</keyword>
<proteinExistence type="predicted"/>
<name>A0A0C2HCD1_9BILA</name>
<accession>A0A0C2HCD1</accession>
<reference evidence="1 2" key="1">
    <citation type="submission" date="2013-12" db="EMBL/GenBank/DDBJ databases">
        <title>Draft genome of the parsitic nematode Ancylostoma duodenale.</title>
        <authorList>
            <person name="Mitreva M."/>
        </authorList>
    </citation>
    <scope>NUCLEOTIDE SEQUENCE [LARGE SCALE GENOMIC DNA]</scope>
    <source>
        <strain evidence="1 2">Zhejiang</strain>
    </source>
</reference>
<organism evidence="1 2">
    <name type="scientific">Ancylostoma duodenale</name>
    <dbReference type="NCBI Taxonomy" id="51022"/>
    <lineage>
        <taxon>Eukaryota</taxon>
        <taxon>Metazoa</taxon>
        <taxon>Ecdysozoa</taxon>
        <taxon>Nematoda</taxon>
        <taxon>Chromadorea</taxon>
        <taxon>Rhabditida</taxon>
        <taxon>Rhabditina</taxon>
        <taxon>Rhabditomorpha</taxon>
        <taxon>Strongyloidea</taxon>
        <taxon>Ancylostomatidae</taxon>
        <taxon>Ancylostomatinae</taxon>
        <taxon>Ancylostoma</taxon>
    </lineage>
</organism>
<dbReference type="OrthoDB" id="424543at2759"/>
<evidence type="ECO:0000313" key="1">
    <source>
        <dbReference type="EMBL" id="KIH69304.1"/>
    </source>
</evidence>
<sequence>MEAKMLRWASGVTRFDHVRNEDIRERYGVVHFQEKMKNSVYAGSAMCYAPQSNQSRRSLMNPRFLERGLEEDRGNAGPTRCTKTL</sequence>
<dbReference type="EMBL" id="KN726183">
    <property type="protein sequence ID" value="KIH69304.1"/>
    <property type="molecule type" value="Genomic_DNA"/>
</dbReference>
<gene>
    <name evidence="1" type="ORF">ANCDUO_00361</name>
</gene>